<proteinExistence type="predicted"/>
<dbReference type="PRINTS" id="PR00111">
    <property type="entry name" value="ABHYDROLASE"/>
</dbReference>
<dbReference type="EMBL" id="CP080333">
    <property type="protein sequence ID" value="QYL18606.1"/>
    <property type="molecule type" value="Genomic_DNA"/>
</dbReference>
<keyword evidence="3" id="KW-1185">Reference proteome</keyword>
<dbReference type="InterPro" id="IPR000073">
    <property type="entry name" value="AB_hydrolase_1"/>
</dbReference>
<accession>A0ABX8VSQ6</accession>
<dbReference type="PANTHER" id="PTHR43689">
    <property type="entry name" value="HYDROLASE"/>
    <property type="match status" value="1"/>
</dbReference>
<dbReference type="InterPro" id="IPR029058">
    <property type="entry name" value="AB_hydrolase_fold"/>
</dbReference>
<dbReference type="SUPFAM" id="SSF53474">
    <property type="entry name" value="alpha/beta-Hydrolases"/>
    <property type="match status" value="1"/>
</dbReference>
<dbReference type="RefSeq" id="WP_096310843.1">
    <property type="nucleotide sequence ID" value="NZ_BAAAVX010000075.1"/>
</dbReference>
<protein>
    <submittedName>
        <fullName evidence="2">Alpha/beta fold hydrolase</fullName>
    </submittedName>
</protein>
<dbReference type="Proteomes" id="UP000825367">
    <property type="component" value="Chromosome"/>
</dbReference>
<feature type="domain" description="AB hydrolase-1" evidence="1">
    <location>
        <begin position="27"/>
        <end position="271"/>
    </location>
</feature>
<evidence type="ECO:0000259" key="1">
    <source>
        <dbReference type="Pfam" id="PF12697"/>
    </source>
</evidence>
<reference evidence="2 3" key="1">
    <citation type="submission" date="2021-07" db="EMBL/GenBank/DDBJ databases">
        <title>Whole genome sequencing of non-tuberculosis mycobacteria type-strains.</title>
        <authorList>
            <person name="Igarashi Y."/>
            <person name="Osugi A."/>
            <person name="Mitarai S."/>
        </authorList>
    </citation>
    <scope>NUCLEOTIDE SEQUENCE [LARGE SCALE GENOMIC DNA]</scope>
    <source>
        <strain evidence="2 3">JCM 16370</strain>
    </source>
</reference>
<dbReference type="GO" id="GO:0016787">
    <property type="term" value="F:hydrolase activity"/>
    <property type="evidence" value="ECO:0007669"/>
    <property type="project" value="UniProtKB-KW"/>
</dbReference>
<dbReference type="PANTHER" id="PTHR43689:SF8">
    <property type="entry name" value="ALPHA_BETA-HYDROLASES SUPERFAMILY PROTEIN"/>
    <property type="match status" value="1"/>
</dbReference>
<keyword evidence="2" id="KW-0378">Hydrolase</keyword>
<sequence>MTRPTFVEVDGRRTRVRVGGDPANPPVLLIHGIGRSMEDWSTQYERLGQSYRTIALDVPGFGFSERPKETITLPLLAEGVVGALDALGEDRPVHVVGNSLGGAIAQQLLVEQPDRIASLSLINSAGFGSEVTMLLRMLTVPVLGAMSMRRPTRMSSALMERLIHADKAIATRQRIDHAFAVGSQPDAGAVMLETALALGTPRGVRPEWRRELAAGVARTPRPTLIMWGTRDRILPSHHIREAMRVYPHAEVHLLNRVGHMPQIECPKRFADLLVPFLARANTARAAAAVQNA</sequence>
<gene>
    <name evidence="2" type="ORF">K0O64_08975</name>
</gene>
<evidence type="ECO:0000313" key="2">
    <source>
        <dbReference type="EMBL" id="QYL18606.1"/>
    </source>
</evidence>
<evidence type="ECO:0000313" key="3">
    <source>
        <dbReference type="Proteomes" id="UP000825367"/>
    </source>
</evidence>
<organism evidence="2 3">
    <name type="scientific">Mycolicibacterium pallens</name>
    <dbReference type="NCBI Taxonomy" id="370524"/>
    <lineage>
        <taxon>Bacteria</taxon>
        <taxon>Bacillati</taxon>
        <taxon>Actinomycetota</taxon>
        <taxon>Actinomycetes</taxon>
        <taxon>Mycobacteriales</taxon>
        <taxon>Mycobacteriaceae</taxon>
        <taxon>Mycolicibacterium</taxon>
    </lineage>
</organism>
<dbReference type="Pfam" id="PF12697">
    <property type="entry name" value="Abhydrolase_6"/>
    <property type="match status" value="1"/>
</dbReference>
<name>A0ABX8VSQ6_9MYCO</name>
<dbReference type="Gene3D" id="3.40.50.1820">
    <property type="entry name" value="alpha/beta hydrolase"/>
    <property type="match status" value="1"/>
</dbReference>